<protein>
    <submittedName>
        <fullName evidence="3">Copper chaperone</fullName>
    </submittedName>
</protein>
<reference evidence="3 4" key="1">
    <citation type="submission" date="2020-08" db="EMBL/GenBank/DDBJ databases">
        <title>Genomic Encyclopedia of Type Strains, Phase IV (KMG-V): Genome sequencing to study the core and pangenomes of soil and plant-associated prokaryotes.</title>
        <authorList>
            <person name="Whitman W."/>
        </authorList>
    </citation>
    <scope>NUCLEOTIDE SEQUENCE [LARGE SCALE GENOMIC DNA]</scope>
    <source>
        <strain evidence="3 4">JPY158</strain>
    </source>
</reference>
<dbReference type="SUPFAM" id="SSF55008">
    <property type="entry name" value="HMA, heavy metal-associated domain"/>
    <property type="match status" value="1"/>
</dbReference>
<sequence>MEFNVADMACGGCAGAISRAIGNLDQTAKVQIDVATKTVKVESPMKQEQIASVIEAAGFHPVATAP</sequence>
<evidence type="ECO:0000256" key="1">
    <source>
        <dbReference type="ARBA" id="ARBA00022723"/>
    </source>
</evidence>
<dbReference type="InterPro" id="IPR017969">
    <property type="entry name" value="Heavy-metal-associated_CS"/>
</dbReference>
<evidence type="ECO:0000259" key="2">
    <source>
        <dbReference type="PROSITE" id="PS50846"/>
    </source>
</evidence>
<dbReference type="Proteomes" id="UP000592780">
    <property type="component" value="Unassembled WGS sequence"/>
</dbReference>
<dbReference type="GO" id="GO:0046872">
    <property type="term" value="F:metal ion binding"/>
    <property type="evidence" value="ECO:0007669"/>
    <property type="project" value="UniProtKB-KW"/>
</dbReference>
<evidence type="ECO:0000313" key="4">
    <source>
        <dbReference type="Proteomes" id="UP000592780"/>
    </source>
</evidence>
<dbReference type="CDD" id="cd00371">
    <property type="entry name" value="HMA"/>
    <property type="match status" value="1"/>
</dbReference>
<dbReference type="EMBL" id="JACHDD010000012">
    <property type="protein sequence ID" value="MBB5428297.1"/>
    <property type="molecule type" value="Genomic_DNA"/>
</dbReference>
<dbReference type="InterPro" id="IPR006121">
    <property type="entry name" value="HMA_dom"/>
</dbReference>
<comment type="caution">
    <text evidence="3">The sequence shown here is derived from an EMBL/GenBank/DDBJ whole genome shotgun (WGS) entry which is preliminary data.</text>
</comment>
<dbReference type="Gene3D" id="3.30.70.100">
    <property type="match status" value="1"/>
</dbReference>
<keyword evidence="1" id="KW-0479">Metal-binding</keyword>
<name>A0A7W8QD92_PARAM</name>
<organism evidence="3 4">
    <name type="scientific">Paraburkholderia atlantica</name>
    <dbReference type="NCBI Taxonomy" id="2654982"/>
    <lineage>
        <taxon>Bacteria</taxon>
        <taxon>Pseudomonadati</taxon>
        <taxon>Pseudomonadota</taxon>
        <taxon>Betaproteobacteria</taxon>
        <taxon>Burkholderiales</taxon>
        <taxon>Burkholderiaceae</taxon>
        <taxon>Paraburkholderia</taxon>
    </lineage>
</organism>
<proteinExistence type="predicted"/>
<dbReference type="PROSITE" id="PS01047">
    <property type="entry name" value="HMA_1"/>
    <property type="match status" value="1"/>
</dbReference>
<keyword evidence="4" id="KW-1185">Reference proteome</keyword>
<dbReference type="AlphaFoldDB" id="A0A7W8QD92"/>
<dbReference type="RefSeq" id="WP_184132563.1">
    <property type="nucleotide sequence ID" value="NZ_JACHDD010000012.1"/>
</dbReference>
<accession>A0A7W8QD92</accession>
<dbReference type="Pfam" id="PF00403">
    <property type="entry name" value="HMA"/>
    <property type="match status" value="1"/>
</dbReference>
<evidence type="ECO:0000313" key="3">
    <source>
        <dbReference type="EMBL" id="MBB5428297.1"/>
    </source>
</evidence>
<gene>
    <name evidence="3" type="ORF">HDG40_006484</name>
</gene>
<feature type="domain" description="HMA" evidence="2">
    <location>
        <begin position="1"/>
        <end position="62"/>
    </location>
</feature>
<dbReference type="InterPro" id="IPR036163">
    <property type="entry name" value="HMA_dom_sf"/>
</dbReference>
<dbReference type="PROSITE" id="PS50846">
    <property type="entry name" value="HMA_2"/>
    <property type="match status" value="1"/>
</dbReference>